<proteinExistence type="predicted"/>
<feature type="signal peptide" evidence="1">
    <location>
        <begin position="1"/>
        <end position="34"/>
    </location>
</feature>
<evidence type="ECO:0000256" key="1">
    <source>
        <dbReference type="SAM" id="SignalP"/>
    </source>
</evidence>
<comment type="caution">
    <text evidence="2">The sequence shown here is derived from an EMBL/GenBank/DDBJ whole genome shotgun (WGS) entry which is preliminary data.</text>
</comment>
<protein>
    <submittedName>
        <fullName evidence="2">Uncharacterized protein</fullName>
    </submittedName>
</protein>
<feature type="chain" id="PRO_5045353870" evidence="1">
    <location>
        <begin position="35"/>
        <end position="253"/>
    </location>
</feature>
<evidence type="ECO:0000313" key="2">
    <source>
        <dbReference type="EMBL" id="GGB58158.1"/>
    </source>
</evidence>
<name>A0ABQ1J272_9GAMM</name>
<evidence type="ECO:0000313" key="3">
    <source>
        <dbReference type="Proteomes" id="UP000617555"/>
    </source>
</evidence>
<dbReference type="RefSeq" id="WP_188739067.1">
    <property type="nucleotide sequence ID" value="NZ_BMII01000013.1"/>
</dbReference>
<dbReference type="EMBL" id="BMII01000013">
    <property type="protein sequence ID" value="GGB58158.1"/>
    <property type="molecule type" value="Genomic_DNA"/>
</dbReference>
<organism evidence="2 3">
    <name type="scientific">Shewanella inventionis</name>
    <dbReference type="NCBI Taxonomy" id="1738770"/>
    <lineage>
        <taxon>Bacteria</taxon>
        <taxon>Pseudomonadati</taxon>
        <taxon>Pseudomonadota</taxon>
        <taxon>Gammaproteobacteria</taxon>
        <taxon>Alteromonadales</taxon>
        <taxon>Shewanellaceae</taxon>
        <taxon>Shewanella</taxon>
    </lineage>
</organism>
<accession>A0ABQ1J272</accession>
<keyword evidence="1" id="KW-0732">Signal</keyword>
<sequence>MTFNFSIICRKHSLNVVAPSLAILSLLVSAFALASNETSPAIGLNLGWDNHYITEGRNNLTKGGIAWAAATAEHNDMVVFAVVGRADQVHYTEWNAGLEYALHFHDDVDATIGYQRLEFYGDERASDNEFFSSIAYKGIDWIIPAIHYTYATEASGYFVTVSLHNPWEINSQFTFTPYLSQGFDFGYSSEKHNGANHVQFGLEAEHQFNDNLALTAHISHSIALEDIKQQAQADGQLGSLDETYAGVYFSWGF</sequence>
<dbReference type="SUPFAM" id="SSF56935">
    <property type="entry name" value="Porins"/>
    <property type="match status" value="1"/>
</dbReference>
<reference evidence="3" key="1">
    <citation type="journal article" date="2019" name="Int. J. Syst. Evol. Microbiol.">
        <title>The Global Catalogue of Microorganisms (GCM) 10K type strain sequencing project: providing services to taxonomists for standard genome sequencing and annotation.</title>
        <authorList>
            <consortium name="The Broad Institute Genomics Platform"/>
            <consortium name="The Broad Institute Genome Sequencing Center for Infectious Disease"/>
            <person name="Wu L."/>
            <person name="Ma J."/>
        </authorList>
    </citation>
    <scope>NUCLEOTIDE SEQUENCE [LARGE SCALE GENOMIC DNA]</scope>
    <source>
        <strain evidence="3">CGMCC 1.15339</strain>
    </source>
</reference>
<dbReference type="Proteomes" id="UP000617555">
    <property type="component" value="Unassembled WGS sequence"/>
</dbReference>
<gene>
    <name evidence="2" type="ORF">GCM10011607_18470</name>
</gene>
<keyword evidence="3" id="KW-1185">Reference proteome</keyword>